<organism evidence="3 4">
    <name type="scientific">Horticoccus luteus</name>
    <dbReference type="NCBI Taxonomy" id="2862869"/>
    <lineage>
        <taxon>Bacteria</taxon>
        <taxon>Pseudomonadati</taxon>
        <taxon>Verrucomicrobiota</taxon>
        <taxon>Opitutia</taxon>
        <taxon>Opitutales</taxon>
        <taxon>Opitutaceae</taxon>
        <taxon>Horticoccus</taxon>
    </lineage>
</organism>
<sequence>MKRFLLLAASLALFAGCNVLPKPGPDPTRYFVLTDSTPAGAPAEPSAERPVNGLVIGLRTLDVPGYLKSRSIVVRDGANEVTYQDYARWAEPLEVGLGRTLRLCLQDAGNVTRIYREPFPFDMDRDYDVAVRIVRCEGAVANGKGVARLSASIEILRVAENRVVVRKFFRAPEAAWDGKNFGTLARLLSDETVALGDAINAELAQLPKPTRDGK</sequence>
<dbReference type="EMBL" id="CP080507">
    <property type="protein sequence ID" value="QYM79551.1"/>
    <property type="molecule type" value="Genomic_DNA"/>
</dbReference>
<keyword evidence="1" id="KW-0732">Signal</keyword>
<dbReference type="Proteomes" id="UP000825051">
    <property type="component" value="Chromosome"/>
</dbReference>
<dbReference type="KEGG" id="ole:K0B96_02730"/>
<feature type="chain" id="PRO_5034253801" evidence="1">
    <location>
        <begin position="22"/>
        <end position="214"/>
    </location>
</feature>
<dbReference type="Gene3D" id="3.40.50.10610">
    <property type="entry name" value="ABC-type transport auxiliary lipoprotein component"/>
    <property type="match status" value="1"/>
</dbReference>
<dbReference type="PROSITE" id="PS51257">
    <property type="entry name" value="PROKAR_LIPOPROTEIN"/>
    <property type="match status" value="1"/>
</dbReference>
<dbReference type="RefSeq" id="WP_220163584.1">
    <property type="nucleotide sequence ID" value="NZ_CP080507.1"/>
</dbReference>
<proteinExistence type="predicted"/>
<gene>
    <name evidence="3" type="ORF">K0B96_02730</name>
</gene>
<evidence type="ECO:0000313" key="4">
    <source>
        <dbReference type="Proteomes" id="UP000825051"/>
    </source>
</evidence>
<keyword evidence="4" id="KW-1185">Reference proteome</keyword>
<accession>A0A8F9TX13</accession>
<name>A0A8F9TX13_9BACT</name>
<protein>
    <submittedName>
        <fullName evidence="3">PqiC family protein</fullName>
    </submittedName>
</protein>
<evidence type="ECO:0000313" key="3">
    <source>
        <dbReference type="EMBL" id="QYM79551.1"/>
    </source>
</evidence>
<dbReference type="AlphaFoldDB" id="A0A8F9TX13"/>
<reference evidence="3" key="1">
    <citation type="submission" date="2021-08" db="EMBL/GenBank/DDBJ databases">
        <title>Genome of a novel bacterium of the phylum Verrucomicrobia, Oleiharenicola sp. KSB-15.</title>
        <authorList>
            <person name="Chung J.-H."/>
            <person name="Ahn J.-H."/>
            <person name="Yoon Y."/>
            <person name="Kim D.-Y."/>
            <person name="An S.-H."/>
            <person name="Park I."/>
            <person name="Yeon J."/>
        </authorList>
    </citation>
    <scope>NUCLEOTIDE SEQUENCE</scope>
    <source>
        <strain evidence="3">KSB-15</strain>
    </source>
</reference>
<dbReference type="Pfam" id="PF03886">
    <property type="entry name" value="ABC_trans_aux"/>
    <property type="match status" value="1"/>
</dbReference>
<feature type="signal peptide" evidence="1">
    <location>
        <begin position="1"/>
        <end position="21"/>
    </location>
</feature>
<dbReference type="InterPro" id="IPR005586">
    <property type="entry name" value="ABC_trans_aux"/>
</dbReference>
<feature type="domain" description="ABC-type transport auxiliary lipoprotein component" evidence="2">
    <location>
        <begin position="38"/>
        <end position="189"/>
    </location>
</feature>
<dbReference type="SUPFAM" id="SSF159594">
    <property type="entry name" value="XCC0632-like"/>
    <property type="match status" value="1"/>
</dbReference>
<evidence type="ECO:0000256" key="1">
    <source>
        <dbReference type="SAM" id="SignalP"/>
    </source>
</evidence>
<evidence type="ECO:0000259" key="2">
    <source>
        <dbReference type="Pfam" id="PF03886"/>
    </source>
</evidence>